<comment type="caution">
    <text evidence="1">The sequence shown here is derived from an EMBL/GenBank/DDBJ whole genome shotgun (WGS) entry which is preliminary data.</text>
</comment>
<reference evidence="1 2" key="2">
    <citation type="submission" date="2017-08" db="EMBL/GenBank/DDBJ databases">
        <title>WGS of novel Burkholderia cepaca complex species.</title>
        <authorList>
            <person name="Lipuma J."/>
            <person name="Spilker T."/>
        </authorList>
    </citation>
    <scope>NUCLEOTIDE SEQUENCE [LARGE SCALE GENOMIC DNA]</scope>
    <source>
        <strain evidence="1 2">AU17325</strain>
    </source>
</reference>
<name>A0A228I0V7_9BURK</name>
<organism evidence="1 2">
    <name type="scientific">Burkholderia aenigmatica</name>
    <dbReference type="NCBI Taxonomy" id="2015348"/>
    <lineage>
        <taxon>Bacteria</taxon>
        <taxon>Pseudomonadati</taxon>
        <taxon>Pseudomonadota</taxon>
        <taxon>Betaproteobacteria</taxon>
        <taxon>Burkholderiales</taxon>
        <taxon>Burkholderiaceae</taxon>
        <taxon>Burkholderia</taxon>
        <taxon>Burkholderia cepacia complex</taxon>
    </lineage>
</organism>
<dbReference type="Pfam" id="PF14112">
    <property type="entry name" value="DUF4284"/>
    <property type="match status" value="1"/>
</dbReference>
<protein>
    <submittedName>
        <fullName evidence="1">Uncharacterized protein</fullName>
    </submittedName>
</protein>
<dbReference type="AlphaFoldDB" id="A0A228I0V7"/>
<evidence type="ECO:0000313" key="2">
    <source>
        <dbReference type="Proteomes" id="UP000214600"/>
    </source>
</evidence>
<dbReference type="Proteomes" id="UP000214600">
    <property type="component" value="Unassembled WGS sequence"/>
</dbReference>
<gene>
    <name evidence="1" type="ORF">CFB84_35470</name>
</gene>
<dbReference type="OrthoDB" id="8703898at2"/>
<proteinExistence type="predicted"/>
<dbReference type="EMBL" id="NKFA01000027">
    <property type="protein sequence ID" value="OXI35719.1"/>
    <property type="molecule type" value="Genomic_DNA"/>
</dbReference>
<evidence type="ECO:0000313" key="1">
    <source>
        <dbReference type="EMBL" id="OXI35719.1"/>
    </source>
</evidence>
<sequence>MCCGARRSCSEVPGIAHARSIVRLRGRSPPPISRPTRSPMIVTVHLFVSSGRFRSFAEMRAFIDEQYTEDGDGIPSAFMTEVGLRDYEPGCIEAIHRDSPVPVRQLLLGVSWESAWVHAVPADLVADSAIGVYSPNIVTTPENASLDYVGAYEFDTRTGLTSARPA</sequence>
<reference evidence="2" key="1">
    <citation type="submission" date="2017-06" db="EMBL/GenBank/DDBJ databases">
        <authorList>
            <person name="LiPuma J."/>
            <person name="Spilker T."/>
        </authorList>
    </citation>
    <scope>NUCLEOTIDE SEQUENCE [LARGE SCALE GENOMIC DNA]</scope>
    <source>
        <strain evidence="2">AU17325</strain>
    </source>
</reference>
<accession>A0A228I0V7</accession>
<dbReference type="InterPro" id="IPR025560">
    <property type="entry name" value="Imm22"/>
</dbReference>